<feature type="transmembrane region" description="Helical" evidence="1">
    <location>
        <begin position="191"/>
        <end position="211"/>
    </location>
</feature>
<dbReference type="InterPro" id="IPR037185">
    <property type="entry name" value="EmrE-like"/>
</dbReference>
<comment type="caution">
    <text evidence="3">The sequence shown here is derived from an EMBL/GenBank/DDBJ whole genome shotgun (WGS) entry which is preliminary data.</text>
</comment>
<dbReference type="EMBL" id="JABBFW010000018">
    <property type="protein sequence ID" value="NML17428.1"/>
    <property type="molecule type" value="Genomic_DNA"/>
</dbReference>
<name>A0A848FDH3_9BURK</name>
<keyword evidence="1" id="KW-0472">Membrane</keyword>
<dbReference type="AlphaFoldDB" id="A0A848FDH3"/>
<sequence length="311" mass="32351">MTHRQGIVTMVLVTLLWSIAGVVTRQLDSAASFEVTFWRSAFNALALGVLLAALRGPRAVWATLRSGGRTLWLSGLCWSVMFTAFMVALTLTTVANVLVTMALGPLFTALLSRVVLQHRLAARTWIAIVLAGVGIAWMYGNELLRSDARALLGIGVALAVPLAAATNWTVLQYSRRRGAAQEGGGGDMLPAVLIGALLSSAATLPLAAPFQATGSDLAWLALLGALQLAVPCLLCVAVSRVLHAPEMSLLGLLEVLFGVLWAWLGADETPAPSVLAGGTLVLGALALDAALGLRQGGAPTPAPDAKLHSRA</sequence>
<dbReference type="PANTHER" id="PTHR22911">
    <property type="entry name" value="ACYL-MALONYL CONDENSING ENZYME-RELATED"/>
    <property type="match status" value="1"/>
</dbReference>
<reference evidence="3 4" key="1">
    <citation type="submission" date="2020-04" db="EMBL/GenBank/DDBJ databases">
        <title>Azohydromonas sp. isolated from soil.</title>
        <authorList>
            <person name="Dahal R.H."/>
        </authorList>
    </citation>
    <scope>NUCLEOTIDE SEQUENCE [LARGE SCALE GENOMIC DNA]</scope>
    <source>
        <strain evidence="3 4">G-1-1-14</strain>
    </source>
</reference>
<keyword evidence="1" id="KW-1133">Transmembrane helix</keyword>
<keyword evidence="4" id="KW-1185">Reference proteome</keyword>
<dbReference type="InterPro" id="IPR000620">
    <property type="entry name" value="EamA_dom"/>
</dbReference>
<feature type="transmembrane region" description="Helical" evidence="1">
    <location>
        <begin position="122"/>
        <end position="139"/>
    </location>
</feature>
<accession>A0A848FDH3</accession>
<evidence type="ECO:0000256" key="1">
    <source>
        <dbReference type="SAM" id="Phobius"/>
    </source>
</evidence>
<feature type="domain" description="EamA" evidence="2">
    <location>
        <begin position="6"/>
        <end position="139"/>
    </location>
</feature>
<feature type="transmembrane region" description="Helical" evidence="1">
    <location>
        <begin position="7"/>
        <end position="24"/>
    </location>
</feature>
<protein>
    <submittedName>
        <fullName evidence="3">DMT family transporter</fullName>
    </submittedName>
</protein>
<dbReference type="RefSeq" id="WP_169162330.1">
    <property type="nucleotide sequence ID" value="NZ_JABBFW010000018.1"/>
</dbReference>
<feature type="transmembrane region" description="Helical" evidence="1">
    <location>
        <begin position="70"/>
        <end position="91"/>
    </location>
</feature>
<evidence type="ECO:0000313" key="3">
    <source>
        <dbReference type="EMBL" id="NML17428.1"/>
    </source>
</evidence>
<keyword evidence="1" id="KW-0812">Transmembrane</keyword>
<organism evidence="3 4">
    <name type="scientific">Azohydromonas caseinilytica</name>
    <dbReference type="NCBI Taxonomy" id="2728836"/>
    <lineage>
        <taxon>Bacteria</taxon>
        <taxon>Pseudomonadati</taxon>
        <taxon>Pseudomonadota</taxon>
        <taxon>Betaproteobacteria</taxon>
        <taxon>Burkholderiales</taxon>
        <taxon>Sphaerotilaceae</taxon>
        <taxon>Azohydromonas</taxon>
    </lineage>
</organism>
<proteinExistence type="predicted"/>
<evidence type="ECO:0000313" key="4">
    <source>
        <dbReference type="Proteomes" id="UP000574067"/>
    </source>
</evidence>
<dbReference type="PANTHER" id="PTHR22911:SF135">
    <property type="entry name" value="BLR4310 PROTEIN"/>
    <property type="match status" value="1"/>
</dbReference>
<feature type="transmembrane region" description="Helical" evidence="1">
    <location>
        <begin position="217"/>
        <end position="237"/>
    </location>
</feature>
<feature type="transmembrane region" description="Helical" evidence="1">
    <location>
        <begin position="97"/>
        <end position="115"/>
    </location>
</feature>
<gene>
    <name evidence="3" type="ORF">HHL10_20870</name>
</gene>
<dbReference type="Pfam" id="PF00892">
    <property type="entry name" value="EamA"/>
    <property type="match status" value="1"/>
</dbReference>
<feature type="transmembrane region" description="Helical" evidence="1">
    <location>
        <begin position="249"/>
        <end position="266"/>
    </location>
</feature>
<dbReference type="Proteomes" id="UP000574067">
    <property type="component" value="Unassembled WGS sequence"/>
</dbReference>
<dbReference type="GO" id="GO:0016020">
    <property type="term" value="C:membrane"/>
    <property type="evidence" value="ECO:0007669"/>
    <property type="project" value="InterPro"/>
</dbReference>
<feature type="transmembrane region" description="Helical" evidence="1">
    <location>
        <begin position="151"/>
        <end position="170"/>
    </location>
</feature>
<feature type="transmembrane region" description="Helical" evidence="1">
    <location>
        <begin position="272"/>
        <end position="293"/>
    </location>
</feature>
<evidence type="ECO:0000259" key="2">
    <source>
        <dbReference type="Pfam" id="PF00892"/>
    </source>
</evidence>
<feature type="transmembrane region" description="Helical" evidence="1">
    <location>
        <begin position="36"/>
        <end position="54"/>
    </location>
</feature>
<dbReference type="SUPFAM" id="SSF103481">
    <property type="entry name" value="Multidrug resistance efflux transporter EmrE"/>
    <property type="match status" value="2"/>
</dbReference>